<evidence type="ECO:0000313" key="4">
    <source>
        <dbReference type="Proteomes" id="UP001549749"/>
    </source>
</evidence>
<proteinExistence type="predicted"/>
<dbReference type="EMBL" id="JBEXAC010000002">
    <property type="protein sequence ID" value="MET6998466.1"/>
    <property type="molecule type" value="Genomic_DNA"/>
</dbReference>
<feature type="domain" description="Outer membrane protein beta-barrel" evidence="2">
    <location>
        <begin position="18"/>
        <end position="190"/>
    </location>
</feature>
<gene>
    <name evidence="3" type="ORF">ABR189_13855</name>
</gene>
<evidence type="ECO:0000259" key="2">
    <source>
        <dbReference type="Pfam" id="PF13568"/>
    </source>
</evidence>
<comment type="caution">
    <text evidence="3">The sequence shown here is derived from an EMBL/GenBank/DDBJ whole genome shotgun (WGS) entry which is preliminary data.</text>
</comment>
<sequence>MKKILLLALLLTPAVFSFAQKVKVGVHAGANFSNLSISMSNLNIKGNTKTGLIAGVSAEIPLTAGLYLQPELSFSQQGTKYNVPYGVISSQFPGALDSSNWDLKSTLNYLSLPVLVKYKIPNTGLGIYIGPQYSYLIGAQDSFKSKREKHEVDSKKDYKSSDFSGVAGAEYFFPIGIGISARYQLGLTSIQDAGGSTVKNRTFTVTAGYRF</sequence>
<feature type="chain" id="PRO_5046121801" evidence="1">
    <location>
        <begin position="20"/>
        <end position="211"/>
    </location>
</feature>
<feature type="signal peptide" evidence="1">
    <location>
        <begin position="1"/>
        <end position="19"/>
    </location>
</feature>
<dbReference type="Proteomes" id="UP001549749">
    <property type="component" value="Unassembled WGS sequence"/>
</dbReference>
<accession>A0ABV2T632</accession>
<dbReference type="InterPro" id="IPR011250">
    <property type="entry name" value="OMP/PagP_B-barrel"/>
</dbReference>
<organism evidence="3 4">
    <name type="scientific">Chitinophaga defluvii</name>
    <dbReference type="NCBI Taxonomy" id="3163343"/>
    <lineage>
        <taxon>Bacteria</taxon>
        <taxon>Pseudomonadati</taxon>
        <taxon>Bacteroidota</taxon>
        <taxon>Chitinophagia</taxon>
        <taxon>Chitinophagales</taxon>
        <taxon>Chitinophagaceae</taxon>
        <taxon>Chitinophaga</taxon>
    </lineage>
</organism>
<dbReference type="Pfam" id="PF13568">
    <property type="entry name" value="OMP_b-brl_2"/>
    <property type="match status" value="1"/>
</dbReference>
<keyword evidence="4" id="KW-1185">Reference proteome</keyword>
<evidence type="ECO:0000256" key="1">
    <source>
        <dbReference type="SAM" id="SignalP"/>
    </source>
</evidence>
<keyword evidence="1" id="KW-0732">Signal</keyword>
<name>A0ABV2T632_9BACT</name>
<dbReference type="RefSeq" id="WP_354661111.1">
    <property type="nucleotide sequence ID" value="NZ_JBEXAC010000002.1"/>
</dbReference>
<evidence type="ECO:0000313" key="3">
    <source>
        <dbReference type="EMBL" id="MET6998466.1"/>
    </source>
</evidence>
<dbReference type="SUPFAM" id="SSF56925">
    <property type="entry name" value="OMPA-like"/>
    <property type="match status" value="1"/>
</dbReference>
<dbReference type="InterPro" id="IPR025665">
    <property type="entry name" value="Beta-barrel_OMP_2"/>
</dbReference>
<protein>
    <submittedName>
        <fullName evidence="3">Porin family protein</fullName>
    </submittedName>
</protein>
<reference evidence="3 4" key="1">
    <citation type="submission" date="2024-06" db="EMBL/GenBank/DDBJ databases">
        <title>Chitinophaga defluvii sp. nov., isolated from municipal sewage.</title>
        <authorList>
            <person name="Zhang L."/>
        </authorList>
    </citation>
    <scope>NUCLEOTIDE SEQUENCE [LARGE SCALE GENOMIC DNA]</scope>
    <source>
        <strain evidence="3 4">H8</strain>
    </source>
</reference>